<dbReference type="OrthoDB" id="1322593at2"/>
<dbReference type="KEGG" id="halc:EY643_05355"/>
<dbReference type="PANTHER" id="PTHR11820">
    <property type="entry name" value="ACYLPYRUVASE"/>
    <property type="match status" value="1"/>
</dbReference>
<sequence length="353" mass="38236">MPFHKCLTILIVSLMPMMSVVKADSILLADEIDSIGEPELAIAEADKGYTLARTVTGEILLVLSADFEHVEAIDLSTRLEATGLDVIEAYNSIGESGLNQAVKDSSSGTYTWTSLGAPVNDRHPGIAAGTNFSKHAEEVGHEDGPFLFPKLSTMTPWNAAVHKGTRLDYEVELCAFPLSDYKGQKEISFGYTLCGDFTDRWLLVKDLKTRGEMGKTGFPSGKGGITHFPIGPLFLIPRDPELYTEIVISLYVNLDPRQHAPAGDMIWSPPQILANALDDCNSDYVLGNTTIRLAPCDGIPTGTPILTGTPDGVIFSLANLLLPWPYLGEGDVVLSFGTYLGLMKNTVTLQETQ</sequence>
<feature type="domain" description="Fumarylacetoacetase-like C-terminal" evidence="3">
    <location>
        <begin position="126"/>
        <end position="347"/>
    </location>
</feature>
<proteinExistence type="predicted"/>
<evidence type="ECO:0000256" key="1">
    <source>
        <dbReference type="ARBA" id="ARBA00022723"/>
    </source>
</evidence>
<dbReference type="Proteomes" id="UP000326287">
    <property type="component" value="Chromosome"/>
</dbReference>
<reference evidence="4 5" key="1">
    <citation type="submission" date="2019-02" db="EMBL/GenBank/DDBJ databases">
        <authorList>
            <person name="Li S.-H."/>
        </authorList>
    </citation>
    <scope>NUCLEOTIDE SEQUENCE [LARGE SCALE GENOMIC DNA]</scope>
    <source>
        <strain evidence="4 5">IMCC14385</strain>
    </source>
</reference>
<dbReference type="Pfam" id="PF01557">
    <property type="entry name" value="FAA_hydrolase"/>
    <property type="match status" value="1"/>
</dbReference>
<evidence type="ECO:0000256" key="2">
    <source>
        <dbReference type="SAM" id="SignalP"/>
    </source>
</evidence>
<keyword evidence="5" id="KW-1185">Reference proteome</keyword>
<evidence type="ECO:0000313" key="5">
    <source>
        <dbReference type="Proteomes" id="UP000326287"/>
    </source>
</evidence>
<organism evidence="4 5">
    <name type="scientific">Halioglobus maricola</name>
    <dbReference type="NCBI Taxonomy" id="2601894"/>
    <lineage>
        <taxon>Bacteria</taxon>
        <taxon>Pseudomonadati</taxon>
        <taxon>Pseudomonadota</taxon>
        <taxon>Gammaproteobacteria</taxon>
        <taxon>Cellvibrionales</taxon>
        <taxon>Halieaceae</taxon>
        <taxon>Halioglobus</taxon>
    </lineage>
</organism>
<evidence type="ECO:0000313" key="4">
    <source>
        <dbReference type="EMBL" id="QFU75121.1"/>
    </source>
</evidence>
<dbReference type="AlphaFoldDB" id="A0A5P9NH52"/>
<dbReference type="InterPro" id="IPR036663">
    <property type="entry name" value="Fumarylacetoacetase_C_sf"/>
</dbReference>
<dbReference type="GO" id="GO:0018773">
    <property type="term" value="F:acetylpyruvate hydrolase activity"/>
    <property type="evidence" value="ECO:0007669"/>
    <property type="project" value="TreeGrafter"/>
</dbReference>
<protein>
    <recommendedName>
        <fullName evidence="3">Fumarylacetoacetase-like C-terminal domain-containing protein</fullName>
    </recommendedName>
</protein>
<dbReference type="SUPFAM" id="SSF56529">
    <property type="entry name" value="FAH"/>
    <property type="match status" value="1"/>
</dbReference>
<dbReference type="EMBL" id="CP036422">
    <property type="protein sequence ID" value="QFU75121.1"/>
    <property type="molecule type" value="Genomic_DNA"/>
</dbReference>
<accession>A0A5P9NH52</accession>
<dbReference type="RefSeq" id="WP_152661227.1">
    <property type="nucleotide sequence ID" value="NZ_CP036422.1"/>
</dbReference>
<dbReference type="GO" id="GO:0046872">
    <property type="term" value="F:metal ion binding"/>
    <property type="evidence" value="ECO:0007669"/>
    <property type="project" value="UniProtKB-KW"/>
</dbReference>
<feature type="chain" id="PRO_5025049823" description="Fumarylacetoacetase-like C-terminal domain-containing protein" evidence="2">
    <location>
        <begin position="24"/>
        <end position="353"/>
    </location>
</feature>
<dbReference type="PANTHER" id="PTHR11820:SF7">
    <property type="entry name" value="ACYLPYRUVASE FAHD1, MITOCHONDRIAL"/>
    <property type="match status" value="1"/>
</dbReference>
<dbReference type="InterPro" id="IPR011234">
    <property type="entry name" value="Fumarylacetoacetase-like_C"/>
</dbReference>
<dbReference type="Gene3D" id="3.90.850.10">
    <property type="entry name" value="Fumarylacetoacetase-like, C-terminal domain"/>
    <property type="match status" value="1"/>
</dbReference>
<evidence type="ECO:0000259" key="3">
    <source>
        <dbReference type="Pfam" id="PF01557"/>
    </source>
</evidence>
<gene>
    <name evidence="4" type="ORF">EY643_05355</name>
</gene>
<name>A0A5P9NH52_9GAMM</name>
<feature type="signal peptide" evidence="2">
    <location>
        <begin position="1"/>
        <end position="23"/>
    </location>
</feature>
<keyword evidence="1" id="KW-0479">Metal-binding</keyword>
<keyword evidence="2" id="KW-0732">Signal</keyword>